<evidence type="ECO:0000313" key="2">
    <source>
        <dbReference type="EMBL" id="EMB29629.1"/>
    </source>
</evidence>
<dbReference type="HOGENOM" id="CLU_198433_0_0_12"/>
<comment type="caution">
    <text evidence="2">The sequence shown here is derived from an EMBL/GenBank/DDBJ whole genome shotgun (WGS) entry which is preliminary data.</text>
</comment>
<accession>M2C5H3</accession>
<dbReference type="Proteomes" id="UP000011708">
    <property type="component" value="Chromosome"/>
</dbReference>
<feature type="transmembrane region" description="Helical" evidence="1">
    <location>
        <begin position="6"/>
        <end position="25"/>
    </location>
</feature>
<proteinExistence type="predicted"/>
<feature type="transmembrane region" description="Helical" evidence="1">
    <location>
        <begin position="55"/>
        <end position="76"/>
    </location>
</feature>
<dbReference type="AlphaFoldDB" id="M2C5H3"/>
<organism evidence="2">
    <name type="scientific">Treponema denticola H1-T</name>
    <dbReference type="NCBI Taxonomy" id="999431"/>
    <lineage>
        <taxon>Bacteria</taxon>
        <taxon>Pseudomonadati</taxon>
        <taxon>Spirochaetota</taxon>
        <taxon>Spirochaetia</taxon>
        <taxon>Spirochaetales</taxon>
        <taxon>Treponemataceae</taxon>
        <taxon>Treponema</taxon>
    </lineage>
</organism>
<protein>
    <submittedName>
        <fullName evidence="2">Uncharacterized protein</fullName>
    </submittedName>
</protein>
<sequence length="77" mass="8380">MNFLIGVLKVLLYIGIGDTGIYAFVSGNTKFAKYQMLSAAITIIGLFVFPPIGVVFLIVCEIFHVIGIFTVLIPSLK</sequence>
<gene>
    <name evidence="2" type="ORF">HMPREF9725_01656</name>
</gene>
<dbReference type="EMBL" id="AGDW01000019">
    <property type="protein sequence ID" value="EMB29629.1"/>
    <property type="molecule type" value="Genomic_DNA"/>
</dbReference>
<reference evidence="2" key="1">
    <citation type="submission" date="2012-01" db="EMBL/GenBank/DDBJ databases">
        <title>The Genome Sequence of Treponema denticola H1-T.</title>
        <authorList>
            <consortium name="The Broad Institute Genome Sequencing Platform"/>
            <person name="Earl A."/>
            <person name="Ward D."/>
            <person name="Feldgarden M."/>
            <person name="Gevers D."/>
            <person name="Blanton J.M."/>
            <person name="Fenno C.J."/>
            <person name="Baranova O.V."/>
            <person name="Mathney J."/>
            <person name="Dewhirst F.E."/>
            <person name="Izard J."/>
            <person name="Young S.K."/>
            <person name="Zeng Q."/>
            <person name="Gargeya S."/>
            <person name="Fitzgerald M."/>
            <person name="Haas B."/>
            <person name="Abouelleil A."/>
            <person name="Alvarado L."/>
            <person name="Arachchi H.M."/>
            <person name="Berlin A."/>
            <person name="Chapman S.B."/>
            <person name="Gearin G."/>
            <person name="Goldberg J."/>
            <person name="Griggs A."/>
            <person name="Gujja S."/>
            <person name="Hansen M."/>
            <person name="Heiman D."/>
            <person name="Howarth C."/>
            <person name="Larimer J."/>
            <person name="Lui A."/>
            <person name="MacDonald P.J.P."/>
            <person name="McCowen C."/>
            <person name="Montmayeur A."/>
            <person name="Murphy C."/>
            <person name="Neiman D."/>
            <person name="Pearson M."/>
            <person name="Priest M."/>
            <person name="Roberts A."/>
            <person name="Saif S."/>
            <person name="Shea T."/>
            <person name="Sisk P."/>
            <person name="Stolte C."/>
            <person name="Sykes S."/>
            <person name="Wortman J."/>
            <person name="Nusbaum C."/>
            <person name="Birren B."/>
        </authorList>
    </citation>
    <scope>NUCLEOTIDE SEQUENCE [LARGE SCALE GENOMIC DNA]</scope>
    <source>
        <strain evidence="2">H1-T</strain>
    </source>
</reference>
<dbReference type="RefSeq" id="WP_002689008.1">
    <property type="nucleotide sequence ID" value="NZ_CM001794.1"/>
</dbReference>
<evidence type="ECO:0000256" key="1">
    <source>
        <dbReference type="SAM" id="Phobius"/>
    </source>
</evidence>
<keyword evidence="1" id="KW-0812">Transmembrane</keyword>
<keyword evidence="1" id="KW-0472">Membrane</keyword>
<name>M2C5H3_TREDN</name>
<keyword evidence="1" id="KW-1133">Transmembrane helix</keyword>